<proteinExistence type="predicted"/>
<reference evidence="1" key="1">
    <citation type="submission" date="2020-10" db="EMBL/GenBank/DDBJ databases">
        <authorList>
            <person name="Gilroy R."/>
        </authorList>
    </citation>
    <scope>NUCLEOTIDE SEQUENCE</scope>
    <source>
        <strain evidence="1">17113</strain>
    </source>
</reference>
<organism evidence="1 2">
    <name type="scientific">Candidatus Alloenteromonas pullistercoris</name>
    <dbReference type="NCBI Taxonomy" id="2840785"/>
    <lineage>
        <taxon>Bacteria</taxon>
        <taxon>Bacillati</taxon>
        <taxon>Bacillota</taxon>
        <taxon>Bacillota incertae sedis</taxon>
        <taxon>Candidatus Alloenteromonas</taxon>
    </lineage>
</organism>
<accession>A0A9D9GWM1</accession>
<evidence type="ECO:0000313" key="2">
    <source>
        <dbReference type="Proteomes" id="UP000823634"/>
    </source>
</evidence>
<evidence type="ECO:0000313" key="1">
    <source>
        <dbReference type="EMBL" id="MBO8426683.1"/>
    </source>
</evidence>
<comment type="caution">
    <text evidence="1">The sequence shown here is derived from an EMBL/GenBank/DDBJ whole genome shotgun (WGS) entry which is preliminary data.</text>
</comment>
<gene>
    <name evidence="1" type="ORF">IAC61_05150</name>
</gene>
<name>A0A9D9GWM1_9FIRM</name>
<dbReference type="EMBL" id="JADINA010000033">
    <property type="protein sequence ID" value="MBO8426683.1"/>
    <property type="molecule type" value="Genomic_DNA"/>
</dbReference>
<sequence length="288" mass="32898">MNQTSEVLATLIHYNVTVRDTLEYCLKKQTYDPKVFSEKKRSILAEVDQHTPLKDIIDHSGENGEKFEKLIRDFYAQVYGDESTILHLADDGLRVDHNQHLPIYKGVLPIHENVNSMIQGILRDAKGKNIDVQEAEKVWKSEDKMFRAVAYLTLVNDLISLFNDYNKARQEAKGAESPTSKFITNDIQAIVQNINFVRSSARETDAVYKNMEDKIVALIEEMTGRRDLPVGKKFPDVMKETIETIQLYLRDAEASFRAAYPPFIQELLAQVKKDREAKEASDSASKQA</sequence>
<dbReference type="AlphaFoldDB" id="A0A9D9GWM1"/>
<protein>
    <submittedName>
        <fullName evidence="1">Uncharacterized protein</fullName>
    </submittedName>
</protein>
<reference evidence="1" key="2">
    <citation type="journal article" date="2021" name="PeerJ">
        <title>Extensive microbial diversity within the chicken gut microbiome revealed by metagenomics and culture.</title>
        <authorList>
            <person name="Gilroy R."/>
            <person name="Ravi A."/>
            <person name="Getino M."/>
            <person name="Pursley I."/>
            <person name="Horton D.L."/>
            <person name="Alikhan N.F."/>
            <person name="Baker D."/>
            <person name="Gharbi K."/>
            <person name="Hall N."/>
            <person name="Watson M."/>
            <person name="Adriaenssens E.M."/>
            <person name="Foster-Nyarko E."/>
            <person name="Jarju S."/>
            <person name="Secka A."/>
            <person name="Antonio M."/>
            <person name="Oren A."/>
            <person name="Chaudhuri R.R."/>
            <person name="La Ragione R."/>
            <person name="Hildebrand F."/>
            <person name="Pallen M.J."/>
        </authorList>
    </citation>
    <scope>NUCLEOTIDE SEQUENCE</scope>
    <source>
        <strain evidence="1">17113</strain>
    </source>
</reference>
<dbReference type="Proteomes" id="UP000823634">
    <property type="component" value="Unassembled WGS sequence"/>
</dbReference>